<dbReference type="EMBL" id="HBED01018997">
    <property type="protein sequence ID" value="CAD8309722.1"/>
    <property type="molecule type" value="Transcribed_RNA"/>
</dbReference>
<keyword evidence="3 4" id="KW-0274">FAD</keyword>
<evidence type="ECO:0000256" key="5">
    <source>
        <dbReference type="PIRSR" id="PIRSR602081-2"/>
    </source>
</evidence>
<feature type="domain" description="Photolyase/cryptochrome alpha/beta" evidence="7">
    <location>
        <begin position="24"/>
        <end position="161"/>
    </location>
</feature>
<dbReference type="InterPro" id="IPR005101">
    <property type="entry name" value="Cryptochr/Photolyase_FAD-bd"/>
</dbReference>
<feature type="compositionally biased region" description="Basic and acidic residues" evidence="6">
    <location>
        <begin position="207"/>
        <end position="216"/>
    </location>
</feature>
<comment type="cofactor">
    <cofactor evidence="4">
        <name>FAD</name>
        <dbReference type="ChEBI" id="CHEBI:57692"/>
    </cofactor>
    <text evidence="4">Binds 1 FAD per subunit.</text>
</comment>
<dbReference type="PANTHER" id="PTHR11455">
    <property type="entry name" value="CRYPTOCHROME"/>
    <property type="match status" value="1"/>
</dbReference>
<evidence type="ECO:0000256" key="6">
    <source>
        <dbReference type="SAM" id="MobiDB-lite"/>
    </source>
</evidence>
<feature type="compositionally biased region" description="Basic residues" evidence="6">
    <location>
        <begin position="564"/>
        <end position="575"/>
    </location>
</feature>
<evidence type="ECO:0000256" key="3">
    <source>
        <dbReference type="ARBA" id="ARBA00022827"/>
    </source>
</evidence>
<keyword evidence="2 4" id="KW-0285">Flavoprotein</keyword>
<feature type="site" description="Electron transfer via tryptophanyl radical" evidence="5">
    <location>
        <position position="450"/>
    </location>
</feature>
<reference evidence="8" key="1">
    <citation type="submission" date="2021-01" db="EMBL/GenBank/DDBJ databases">
        <authorList>
            <person name="Corre E."/>
            <person name="Pelletier E."/>
            <person name="Niang G."/>
            <person name="Scheremetjew M."/>
            <person name="Finn R."/>
            <person name="Kale V."/>
            <person name="Holt S."/>
            <person name="Cochrane G."/>
            <person name="Meng A."/>
            <person name="Brown T."/>
            <person name="Cohen L."/>
        </authorList>
    </citation>
    <scope>NUCLEOTIDE SEQUENCE</scope>
    <source>
        <strain evidence="8">CCMP147</strain>
    </source>
</reference>
<dbReference type="InterPro" id="IPR036155">
    <property type="entry name" value="Crypto/Photolyase_N_sf"/>
</dbReference>
<dbReference type="InterPro" id="IPR002081">
    <property type="entry name" value="Cryptochrome/DNA_photolyase_1"/>
</dbReference>
<feature type="site" description="Electron transfer via tryptophanyl radical" evidence="5">
    <location>
        <position position="427"/>
    </location>
</feature>
<dbReference type="GO" id="GO:0003677">
    <property type="term" value="F:DNA binding"/>
    <property type="evidence" value="ECO:0007669"/>
    <property type="project" value="TreeGrafter"/>
</dbReference>
<dbReference type="GO" id="GO:0032922">
    <property type="term" value="P:circadian regulation of gene expression"/>
    <property type="evidence" value="ECO:0007669"/>
    <property type="project" value="TreeGrafter"/>
</dbReference>
<dbReference type="GO" id="GO:0043153">
    <property type="term" value="P:entrainment of circadian clock by photoperiod"/>
    <property type="evidence" value="ECO:0007669"/>
    <property type="project" value="TreeGrafter"/>
</dbReference>
<dbReference type="Gene3D" id="3.40.50.620">
    <property type="entry name" value="HUPs"/>
    <property type="match status" value="1"/>
</dbReference>
<dbReference type="GO" id="GO:0003904">
    <property type="term" value="F:deoxyribodipyrimidine photo-lyase activity"/>
    <property type="evidence" value="ECO:0007669"/>
    <property type="project" value="TreeGrafter"/>
</dbReference>
<dbReference type="Gene3D" id="1.25.40.80">
    <property type="match status" value="1"/>
</dbReference>
<dbReference type="InterPro" id="IPR014729">
    <property type="entry name" value="Rossmann-like_a/b/a_fold"/>
</dbReference>
<evidence type="ECO:0000256" key="2">
    <source>
        <dbReference type="ARBA" id="ARBA00022630"/>
    </source>
</evidence>
<evidence type="ECO:0000256" key="1">
    <source>
        <dbReference type="ARBA" id="ARBA00005862"/>
    </source>
</evidence>
<feature type="region of interest" description="Disordered" evidence="6">
    <location>
        <begin position="548"/>
        <end position="575"/>
    </location>
</feature>
<organism evidence="8">
    <name type="scientific">Pseudictyota dubia</name>
    <dbReference type="NCBI Taxonomy" id="2749911"/>
    <lineage>
        <taxon>Eukaryota</taxon>
        <taxon>Sar</taxon>
        <taxon>Stramenopiles</taxon>
        <taxon>Ochrophyta</taxon>
        <taxon>Bacillariophyta</taxon>
        <taxon>Mediophyceae</taxon>
        <taxon>Biddulphiophycidae</taxon>
        <taxon>Eupodiscales</taxon>
        <taxon>Odontellaceae</taxon>
        <taxon>Pseudictyota</taxon>
    </lineage>
</organism>
<feature type="compositionally biased region" description="Basic and acidic residues" evidence="6">
    <location>
        <begin position="548"/>
        <end position="563"/>
    </location>
</feature>
<dbReference type="Gene3D" id="1.10.579.10">
    <property type="entry name" value="DNA Cyclobutane Dipyrimidine Photolyase, subunit A, domain 3"/>
    <property type="match status" value="1"/>
</dbReference>
<dbReference type="PROSITE" id="PS51645">
    <property type="entry name" value="PHR_CRY_ALPHA_BETA"/>
    <property type="match status" value="1"/>
</dbReference>
<evidence type="ECO:0000256" key="4">
    <source>
        <dbReference type="PIRSR" id="PIRSR602081-1"/>
    </source>
</evidence>
<protein>
    <recommendedName>
        <fullName evidence="7">Photolyase/cryptochrome alpha/beta domain-containing protein</fullName>
    </recommendedName>
</protein>
<dbReference type="PANTHER" id="PTHR11455:SF9">
    <property type="entry name" value="CRYPTOCHROME CIRCADIAN CLOCK 5 ISOFORM X1"/>
    <property type="match status" value="1"/>
</dbReference>
<proteinExistence type="inferred from homology"/>
<evidence type="ECO:0000259" key="7">
    <source>
        <dbReference type="PROSITE" id="PS51645"/>
    </source>
</evidence>
<dbReference type="SUPFAM" id="SSF48173">
    <property type="entry name" value="Cryptochrome/photolyase FAD-binding domain"/>
    <property type="match status" value="1"/>
</dbReference>
<dbReference type="InterPro" id="IPR006050">
    <property type="entry name" value="DNA_photolyase_N"/>
</dbReference>
<dbReference type="GO" id="GO:0071949">
    <property type="term" value="F:FAD binding"/>
    <property type="evidence" value="ECO:0007669"/>
    <property type="project" value="TreeGrafter"/>
</dbReference>
<feature type="region of interest" description="Disordered" evidence="6">
    <location>
        <begin position="205"/>
        <end position="232"/>
    </location>
</feature>
<dbReference type="SUPFAM" id="SSF52425">
    <property type="entry name" value="Cryptochrome/photolyase, N-terminal domain"/>
    <property type="match status" value="1"/>
</dbReference>
<gene>
    <name evidence="8" type="ORF">TDUB1175_LOCUS9453</name>
</gene>
<comment type="similarity">
    <text evidence="1">Belongs to the DNA photolyase class-1 family.</text>
</comment>
<feature type="binding site" evidence="4">
    <location>
        <begin position="440"/>
        <end position="442"/>
    </location>
    <ligand>
        <name>FAD</name>
        <dbReference type="ChEBI" id="CHEBI:57692"/>
    </ligand>
</feature>
<dbReference type="Pfam" id="PF00875">
    <property type="entry name" value="DNA_photolyase"/>
    <property type="match status" value="1"/>
</dbReference>
<dbReference type="InterPro" id="IPR036134">
    <property type="entry name" value="Crypto/Photolyase_FAD-like_sf"/>
</dbReference>
<dbReference type="AlphaFoldDB" id="A0A7R9Z8I3"/>
<feature type="site" description="Electron transfer via tryptophanyl radical" evidence="5">
    <location>
        <position position="373"/>
    </location>
</feature>
<evidence type="ECO:0000313" key="8">
    <source>
        <dbReference type="EMBL" id="CAD8309722.1"/>
    </source>
</evidence>
<dbReference type="GO" id="GO:0005737">
    <property type="term" value="C:cytoplasm"/>
    <property type="evidence" value="ECO:0007669"/>
    <property type="project" value="TreeGrafter"/>
</dbReference>
<feature type="binding site" evidence="4">
    <location>
        <begin position="293"/>
        <end position="297"/>
    </location>
    <ligand>
        <name>FAD</name>
        <dbReference type="ChEBI" id="CHEBI:57692"/>
    </ligand>
</feature>
<dbReference type="GO" id="GO:0005634">
    <property type="term" value="C:nucleus"/>
    <property type="evidence" value="ECO:0007669"/>
    <property type="project" value="TreeGrafter"/>
</dbReference>
<dbReference type="Pfam" id="PF03441">
    <property type="entry name" value="FAD_binding_7"/>
    <property type="match status" value="1"/>
</dbReference>
<name>A0A7R9Z8I3_9STRA</name>
<accession>A0A7R9Z8I3</accession>
<sequence length="575" mass="63625">MHTGVAKITLAASAMAGGGGNRPVVAMHWFRKGLRIHDNPALLASISAASASPNGGKIFPVFVMDGDCYQIRKCTALRANFLVECLTDLDANLRACGSRLYVVSGDPVEVFPTLFNNFGVTHLTFEGDETGEPYALKRDETVLNLANKAGIETKICCSETLHPLAGGYVTKIGGNAERVPITMGAFQGLLSRMGEVPKPVAAPTSRDFPDQDHSAYEGEMLPPKKPTDLPWPRCPRENVTPIWGPSDCRNLKPIARGGESKGLARLKEGMKQTAWVASFEKPKTACTSLKPSTLAISPYLSLGCLSPRTVWYAISESISRAPASVSKSKPPVSLHGQLMWRDFNNLIAHSANNRNAGSWGVMEGNPYCRQVPWSKDDELLNAWKEGRTGYPWIDACMAQLKAEGWIHHLGRHAVACFLTRGDLWQSWEEGAAHFEAELLDADYALNGFNWLWLSCSGFFYQYFRCYSPVAFQKKNDPSGQYIRKWLPVLARIPDKYIYEPWKAPKSVQKDAGVQIGKDYPKPIVEHGAVSKENMSKMAYAYDEHKARMEETKGKGVGKGGKEPPKKKRKKQMKLK</sequence>